<gene>
    <name evidence="8" type="ORF">WJX84_001578</name>
</gene>
<dbReference type="AlphaFoldDB" id="A0AAW1SLP2"/>
<evidence type="ECO:0000313" key="8">
    <source>
        <dbReference type="EMBL" id="KAK9848102.1"/>
    </source>
</evidence>
<feature type="transmembrane region" description="Helical" evidence="6">
    <location>
        <begin position="284"/>
        <end position="307"/>
    </location>
</feature>
<feature type="transmembrane region" description="Helical" evidence="6">
    <location>
        <begin position="134"/>
        <end position="158"/>
    </location>
</feature>
<proteinExistence type="inferred from homology"/>
<evidence type="ECO:0000256" key="4">
    <source>
        <dbReference type="ARBA" id="ARBA00022989"/>
    </source>
</evidence>
<dbReference type="Pfam" id="PF13906">
    <property type="entry name" value="AA_permease_C"/>
    <property type="match status" value="1"/>
</dbReference>
<organism evidence="8 9">
    <name type="scientific">Apatococcus fuscideae</name>
    <dbReference type="NCBI Taxonomy" id="2026836"/>
    <lineage>
        <taxon>Eukaryota</taxon>
        <taxon>Viridiplantae</taxon>
        <taxon>Chlorophyta</taxon>
        <taxon>core chlorophytes</taxon>
        <taxon>Trebouxiophyceae</taxon>
        <taxon>Chlorellales</taxon>
        <taxon>Chlorellaceae</taxon>
        <taxon>Apatococcus</taxon>
    </lineage>
</organism>
<reference evidence="8 9" key="1">
    <citation type="journal article" date="2024" name="Nat. Commun.">
        <title>Phylogenomics reveals the evolutionary origins of lichenization in chlorophyte algae.</title>
        <authorList>
            <person name="Puginier C."/>
            <person name="Libourel C."/>
            <person name="Otte J."/>
            <person name="Skaloud P."/>
            <person name="Haon M."/>
            <person name="Grisel S."/>
            <person name="Petersen M."/>
            <person name="Berrin J.G."/>
            <person name="Delaux P.M."/>
            <person name="Dal Grande F."/>
            <person name="Keller J."/>
        </authorList>
    </citation>
    <scope>NUCLEOTIDE SEQUENCE [LARGE SCALE GENOMIC DNA]</scope>
    <source>
        <strain evidence="8 9">SAG 2523</strain>
    </source>
</reference>
<dbReference type="PANTHER" id="PTHR43243">
    <property type="entry name" value="INNER MEMBRANE TRANSPORTER YGJI-RELATED"/>
    <property type="match status" value="1"/>
</dbReference>
<comment type="caution">
    <text evidence="8">The sequence shown here is derived from an EMBL/GenBank/DDBJ whole genome shotgun (WGS) entry which is preliminary data.</text>
</comment>
<feature type="transmembrane region" description="Helical" evidence="6">
    <location>
        <begin position="454"/>
        <end position="473"/>
    </location>
</feature>
<feature type="transmembrane region" description="Helical" evidence="6">
    <location>
        <begin position="197"/>
        <end position="216"/>
    </location>
</feature>
<dbReference type="PANTHER" id="PTHR43243:SF41">
    <property type="entry name" value="CATIONIC AMINO ACID TRANSPORTER 7, CHLOROPLASTIC"/>
    <property type="match status" value="1"/>
</dbReference>
<feature type="transmembrane region" description="Helical" evidence="6">
    <location>
        <begin position="236"/>
        <end position="263"/>
    </location>
</feature>
<evidence type="ECO:0000256" key="6">
    <source>
        <dbReference type="SAM" id="Phobius"/>
    </source>
</evidence>
<keyword evidence="4 6" id="KW-1133">Transmembrane helix</keyword>
<dbReference type="Pfam" id="PF13520">
    <property type="entry name" value="AA_permease_2"/>
    <property type="match status" value="1"/>
</dbReference>
<keyword evidence="5 6" id="KW-0472">Membrane</keyword>
<feature type="transmembrane region" description="Helical" evidence="6">
    <location>
        <begin position="93"/>
        <end position="114"/>
    </location>
</feature>
<accession>A0AAW1SLP2</accession>
<feature type="transmembrane region" description="Helical" evidence="6">
    <location>
        <begin position="393"/>
        <end position="411"/>
    </location>
</feature>
<feature type="transmembrane region" description="Helical" evidence="6">
    <location>
        <begin position="164"/>
        <end position="185"/>
    </location>
</feature>
<evidence type="ECO:0000256" key="3">
    <source>
        <dbReference type="ARBA" id="ARBA00022692"/>
    </source>
</evidence>
<dbReference type="InterPro" id="IPR002293">
    <property type="entry name" value="AA/rel_permease1"/>
</dbReference>
<feature type="transmembrane region" description="Helical" evidence="6">
    <location>
        <begin position="50"/>
        <end position="73"/>
    </location>
</feature>
<sequence length="538" mass="57523">MLLSANIQSRNPMKKVLGPVSLTLLCLGHIIGSGIFVLTGVAAHTLAGPAVVISYGIGAAVAGLSALAFAELGTQYPLAGASYNYVLGTFGEYPAWVTVTMMAADSILGGGAMARSWSSYLAVMCNKPSTYFQIPFHGFDLDFMAVAAVGVVTTVLVLGSKHTAMVNGVGKAVLFVLIALCLGFSYPHANRHNWDDFFPFGAQGVFAGASVIYFSYGGYNAASNFAEEAVDPARDLPIALFTSLGVSTVLYTLMACAITLMVPYQLINIQAPFSVAFHTAHEPWVAQLVSIGAVVAIGTVLLVSMAATTREFLIMARHNLIPGWLAVVHPKFGTPSRVIIAYGVVKSIMALLTDFKTLAMLTSVGTLFVTGMVSAALLFHRYHKQGNGSMRPALTRLLSVVASSFGFAIAFDQGLPYQANWPDVGFAVPLAPLLMSCSIFGDAFLLLSLGQKAILRFFIVLGIVLVLYVVYGVHGATRHDAQLADYIAASYFSYDSSLEWMKHSPLSDQGITGRPTIRLTKAQQLFLLVYILSRRLEP</sequence>
<dbReference type="PIRSF" id="PIRSF006060">
    <property type="entry name" value="AA_transporter"/>
    <property type="match status" value="1"/>
</dbReference>
<feature type="domain" description="Cationic amino acid transporter C-terminal" evidence="7">
    <location>
        <begin position="426"/>
        <end position="474"/>
    </location>
</feature>
<comment type="similarity">
    <text evidence="2">Belongs to the amino acid-polyamine-organocation (APC) superfamily. Cationic amino acid transporter (CAT) (TC 2.A.3.3) family.</text>
</comment>
<feature type="transmembrane region" description="Helical" evidence="6">
    <location>
        <begin position="358"/>
        <end position="381"/>
    </location>
</feature>
<protein>
    <recommendedName>
        <fullName evidence="7">Cationic amino acid transporter C-terminal domain-containing protein</fullName>
    </recommendedName>
</protein>
<dbReference type="InterPro" id="IPR029485">
    <property type="entry name" value="CAT_C"/>
</dbReference>
<feature type="transmembrane region" description="Helical" evidence="6">
    <location>
        <begin position="20"/>
        <end position="43"/>
    </location>
</feature>
<dbReference type="GO" id="GO:0015171">
    <property type="term" value="F:amino acid transmembrane transporter activity"/>
    <property type="evidence" value="ECO:0007669"/>
    <property type="project" value="TreeGrafter"/>
</dbReference>
<evidence type="ECO:0000256" key="2">
    <source>
        <dbReference type="ARBA" id="ARBA00008572"/>
    </source>
</evidence>
<evidence type="ECO:0000313" key="9">
    <source>
        <dbReference type="Proteomes" id="UP001485043"/>
    </source>
</evidence>
<dbReference type="GO" id="GO:0005886">
    <property type="term" value="C:plasma membrane"/>
    <property type="evidence" value="ECO:0007669"/>
    <property type="project" value="TreeGrafter"/>
</dbReference>
<keyword evidence="9" id="KW-1185">Reference proteome</keyword>
<dbReference type="Gene3D" id="1.20.1740.10">
    <property type="entry name" value="Amino acid/polyamine transporter I"/>
    <property type="match status" value="1"/>
</dbReference>
<keyword evidence="3 6" id="KW-0812">Transmembrane</keyword>
<evidence type="ECO:0000256" key="1">
    <source>
        <dbReference type="ARBA" id="ARBA00004141"/>
    </source>
</evidence>
<name>A0AAW1SLP2_9CHLO</name>
<comment type="subcellular location">
    <subcellularLocation>
        <location evidence="1">Membrane</location>
        <topology evidence="1">Multi-pass membrane protein</topology>
    </subcellularLocation>
</comment>
<dbReference type="Proteomes" id="UP001485043">
    <property type="component" value="Unassembled WGS sequence"/>
</dbReference>
<evidence type="ECO:0000259" key="7">
    <source>
        <dbReference type="Pfam" id="PF13906"/>
    </source>
</evidence>
<evidence type="ECO:0000256" key="5">
    <source>
        <dbReference type="ARBA" id="ARBA00023136"/>
    </source>
</evidence>
<feature type="transmembrane region" description="Helical" evidence="6">
    <location>
        <begin position="426"/>
        <end position="447"/>
    </location>
</feature>
<dbReference type="EMBL" id="JALJOV010001422">
    <property type="protein sequence ID" value="KAK9848102.1"/>
    <property type="molecule type" value="Genomic_DNA"/>
</dbReference>